<feature type="transmembrane region" description="Helical" evidence="1">
    <location>
        <begin position="180"/>
        <end position="198"/>
    </location>
</feature>
<feature type="transmembrane region" description="Helical" evidence="1">
    <location>
        <begin position="335"/>
        <end position="351"/>
    </location>
</feature>
<accession>A0A4Q4ZGG3</accession>
<feature type="transmembrane region" description="Helical" evidence="1">
    <location>
        <begin position="132"/>
        <end position="150"/>
    </location>
</feature>
<dbReference type="RefSeq" id="WP_134715305.1">
    <property type="nucleotide sequence ID" value="NZ_SDKM01000007.1"/>
</dbReference>
<evidence type="ECO:0008006" key="4">
    <source>
        <dbReference type="Google" id="ProtNLM"/>
    </source>
</evidence>
<feature type="transmembrane region" description="Helical" evidence="1">
    <location>
        <begin position="387"/>
        <end position="407"/>
    </location>
</feature>
<keyword evidence="1" id="KW-0472">Membrane</keyword>
<gene>
    <name evidence="2" type="ORF">EKO23_06335</name>
</gene>
<evidence type="ECO:0000256" key="1">
    <source>
        <dbReference type="SAM" id="Phobius"/>
    </source>
</evidence>
<feature type="transmembrane region" description="Helical" evidence="1">
    <location>
        <begin position="210"/>
        <end position="228"/>
    </location>
</feature>
<proteinExistence type="predicted"/>
<feature type="transmembrane region" description="Helical" evidence="1">
    <location>
        <begin position="234"/>
        <end position="256"/>
    </location>
</feature>
<feature type="transmembrane region" description="Helical" evidence="1">
    <location>
        <begin position="105"/>
        <end position="126"/>
    </location>
</feature>
<organism evidence="2 3">
    <name type="scientific">Nocardioides guangzhouensis</name>
    <dbReference type="NCBI Taxonomy" id="2497878"/>
    <lineage>
        <taxon>Bacteria</taxon>
        <taxon>Bacillati</taxon>
        <taxon>Actinomycetota</taxon>
        <taxon>Actinomycetes</taxon>
        <taxon>Propionibacteriales</taxon>
        <taxon>Nocardioidaceae</taxon>
        <taxon>Nocardioides</taxon>
    </lineage>
</organism>
<dbReference type="Proteomes" id="UP000295198">
    <property type="component" value="Unassembled WGS sequence"/>
</dbReference>
<name>A0A4Q4ZGG3_9ACTN</name>
<sequence>MAGPAVDTLAVTVHGSAGALDLLVPAGASVADVAREYAAQCGLAQPPALLTSGGRRLPDQVGLETVGVRSGDLLVASFGPVPAPDLPAAPDAAVRREGDRPGPAAAVWCAVAALLGVLAAVAAAGADGTAREATIALLVLAALSGAVPVGRHAAQRAAAAPAFGGAAAFAAAYLPGAERLPLLVGIAGLGAAAAAGITRAAGVSNREVQNVWIATGLGVFVVVGGSLLAGFAPQVAWCLLLLLALTAARSVPALAVDVPDQMLIDLEKLAVTAWSARGRTTGRRGRMVIPEAGVRELLSRGATTVDAAAGAVLVVVLVSAPALLVTATLDLDRTGAALLVLFAGGGLLLAARSYRHPVARAELRAAGLFAWLVLVVDRLLAAPETTLWYVVLAALALAGGVLVAAIATGRGWRSVWWARRAEIGEALCGAFAVASFVVAAGLFRHLWELTSRLVS</sequence>
<feature type="transmembrane region" description="Helical" evidence="1">
    <location>
        <begin position="363"/>
        <end position="381"/>
    </location>
</feature>
<evidence type="ECO:0000313" key="2">
    <source>
        <dbReference type="EMBL" id="RYP87223.1"/>
    </source>
</evidence>
<feature type="transmembrane region" description="Helical" evidence="1">
    <location>
        <begin position="307"/>
        <end position="329"/>
    </location>
</feature>
<feature type="transmembrane region" description="Helical" evidence="1">
    <location>
        <begin position="157"/>
        <end position="174"/>
    </location>
</feature>
<keyword evidence="1" id="KW-0812">Transmembrane</keyword>
<dbReference type="EMBL" id="SDKM01000007">
    <property type="protein sequence ID" value="RYP87223.1"/>
    <property type="molecule type" value="Genomic_DNA"/>
</dbReference>
<feature type="transmembrane region" description="Helical" evidence="1">
    <location>
        <begin position="427"/>
        <end position="447"/>
    </location>
</feature>
<evidence type="ECO:0000313" key="3">
    <source>
        <dbReference type="Proteomes" id="UP000295198"/>
    </source>
</evidence>
<dbReference type="OrthoDB" id="3820682at2"/>
<protein>
    <recommendedName>
        <fullName evidence="4">Type VII secretion integral membrane protein EccD</fullName>
    </recommendedName>
</protein>
<keyword evidence="3" id="KW-1185">Reference proteome</keyword>
<reference evidence="2 3" key="1">
    <citation type="submission" date="2019-01" db="EMBL/GenBank/DDBJ databases">
        <title>Nocardioides guangzhouensis sp. nov., an actinobacterium isolated from soil.</title>
        <authorList>
            <person name="Fu Y."/>
            <person name="Cai Y."/>
            <person name="Lin Z."/>
            <person name="Chen P."/>
        </authorList>
    </citation>
    <scope>NUCLEOTIDE SEQUENCE [LARGE SCALE GENOMIC DNA]</scope>
    <source>
        <strain evidence="2 3">130</strain>
    </source>
</reference>
<keyword evidence="1" id="KW-1133">Transmembrane helix</keyword>
<comment type="caution">
    <text evidence="2">The sequence shown here is derived from an EMBL/GenBank/DDBJ whole genome shotgun (WGS) entry which is preliminary data.</text>
</comment>
<dbReference type="AlphaFoldDB" id="A0A4Q4ZGG3"/>